<evidence type="ECO:0000256" key="5">
    <source>
        <dbReference type="ARBA" id="ARBA00029447"/>
    </source>
</evidence>
<evidence type="ECO:0000256" key="3">
    <source>
        <dbReference type="ARBA" id="ARBA00023136"/>
    </source>
</evidence>
<feature type="compositionally biased region" description="Polar residues" evidence="7">
    <location>
        <begin position="392"/>
        <end position="412"/>
    </location>
</feature>
<keyword evidence="8" id="KW-1133">Transmembrane helix</keyword>
<evidence type="ECO:0000259" key="9">
    <source>
        <dbReference type="PROSITE" id="PS50111"/>
    </source>
</evidence>
<dbReference type="PROSITE" id="PS50885">
    <property type="entry name" value="HAMP"/>
    <property type="match status" value="1"/>
</dbReference>
<feature type="region of interest" description="Disordered" evidence="7">
    <location>
        <begin position="386"/>
        <end position="412"/>
    </location>
</feature>
<evidence type="ECO:0000256" key="6">
    <source>
        <dbReference type="PROSITE-ProRule" id="PRU00284"/>
    </source>
</evidence>
<dbReference type="Pfam" id="PF00672">
    <property type="entry name" value="HAMP"/>
    <property type="match status" value="1"/>
</dbReference>
<feature type="domain" description="HAMP" evidence="10">
    <location>
        <begin position="77"/>
        <end position="129"/>
    </location>
</feature>
<dbReference type="SMART" id="SM00283">
    <property type="entry name" value="MA"/>
    <property type="match status" value="1"/>
</dbReference>
<dbReference type="Gene3D" id="6.10.340.10">
    <property type="match status" value="1"/>
</dbReference>
<dbReference type="AlphaFoldDB" id="A0A1H3SE10"/>
<dbReference type="Pfam" id="PF00015">
    <property type="entry name" value="MCPsignal"/>
    <property type="match status" value="1"/>
</dbReference>
<proteinExistence type="inferred from homology"/>
<dbReference type="Proteomes" id="UP000198935">
    <property type="component" value="Unassembled WGS sequence"/>
</dbReference>
<evidence type="ECO:0000256" key="8">
    <source>
        <dbReference type="SAM" id="Phobius"/>
    </source>
</evidence>
<name>A0A1H3SE10_9BACI</name>
<keyword evidence="2" id="KW-1003">Cell membrane</keyword>
<dbReference type="EMBL" id="FNPI01000010">
    <property type="protein sequence ID" value="SDZ35967.1"/>
    <property type="molecule type" value="Genomic_DNA"/>
</dbReference>
<evidence type="ECO:0000256" key="4">
    <source>
        <dbReference type="ARBA" id="ARBA00023224"/>
    </source>
</evidence>
<keyword evidence="12" id="KW-1185">Reference proteome</keyword>
<dbReference type="PROSITE" id="PS50111">
    <property type="entry name" value="CHEMOTAXIS_TRANSDUC_2"/>
    <property type="match status" value="1"/>
</dbReference>
<feature type="domain" description="Methyl-accepting transducer" evidence="9">
    <location>
        <begin position="148"/>
        <end position="384"/>
    </location>
</feature>
<dbReference type="InterPro" id="IPR003660">
    <property type="entry name" value="HAMP_dom"/>
</dbReference>
<organism evidence="11 12">
    <name type="scientific">Evansella caseinilytica</name>
    <dbReference type="NCBI Taxonomy" id="1503961"/>
    <lineage>
        <taxon>Bacteria</taxon>
        <taxon>Bacillati</taxon>
        <taxon>Bacillota</taxon>
        <taxon>Bacilli</taxon>
        <taxon>Bacillales</taxon>
        <taxon>Bacillaceae</taxon>
        <taxon>Evansella</taxon>
    </lineage>
</organism>
<feature type="transmembrane region" description="Helical" evidence="8">
    <location>
        <begin position="55"/>
        <end position="76"/>
    </location>
</feature>
<evidence type="ECO:0000313" key="11">
    <source>
        <dbReference type="EMBL" id="SDZ35967.1"/>
    </source>
</evidence>
<sequence length="434" mass="45902">MKFVSKLKVSTKMNILVMAIFVIFAVALAVIFQLQVSSALQDAGVAGGTMTSIMLTFYITVGVFLVAAFVLVTLFMKKMSKRLNNLKLVLDKAGQGDFTVTVNDNSGDEIGALAESTNLMKNCFRGLILSMVEVSEQVAASAQQLTASAEETSQATETISETISGIASAAEQQKHASQDNNQSVTEVTAGVEQIAGNMMAVSDSVSQMSEKAEQGNTVIKKAIEQMQMIHKNTNETAEVVENLGEKSEKINNILSLITDVAEQTNLLALNAAIEAARAGEHGKGFAVVADEVRKLAEQSGESANKIGELILDIDNEIKQSVASMGEGRVSVGRGIELVDEAGDTFASISSAIGSVDTQVQEVSAAVQQISATAEVMASSIRESGKAAEMSAASMQDTSSSVEEQNASMQEITSSAETLSKMAEELQQIIKSFQV</sequence>
<comment type="similarity">
    <text evidence="5">Belongs to the methyl-accepting chemotaxis (MCP) protein family.</text>
</comment>
<dbReference type="GO" id="GO:0007165">
    <property type="term" value="P:signal transduction"/>
    <property type="evidence" value="ECO:0007669"/>
    <property type="project" value="UniProtKB-KW"/>
</dbReference>
<dbReference type="STRING" id="1503961.SAMN05421736_110152"/>
<reference evidence="12" key="1">
    <citation type="submission" date="2016-10" db="EMBL/GenBank/DDBJ databases">
        <authorList>
            <person name="Varghese N."/>
            <person name="Submissions S."/>
        </authorList>
    </citation>
    <scope>NUCLEOTIDE SEQUENCE [LARGE SCALE GENOMIC DNA]</scope>
    <source>
        <strain evidence="12">SP</strain>
    </source>
</reference>
<dbReference type="PANTHER" id="PTHR32089:SF114">
    <property type="entry name" value="METHYL-ACCEPTING CHEMOTAXIS PROTEIN MCPB"/>
    <property type="match status" value="1"/>
</dbReference>
<dbReference type="InterPro" id="IPR004089">
    <property type="entry name" value="MCPsignal_dom"/>
</dbReference>
<gene>
    <name evidence="11" type="ORF">SAMN05421736_110152</name>
</gene>
<dbReference type="PANTHER" id="PTHR32089">
    <property type="entry name" value="METHYL-ACCEPTING CHEMOTAXIS PROTEIN MCPB"/>
    <property type="match status" value="1"/>
</dbReference>
<accession>A0A1H3SE10</accession>
<keyword evidence="3 8" id="KW-0472">Membrane</keyword>
<evidence type="ECO:0000259" key="10">
    <source>
        <dbReference type="PROSITE" id="PS50885"/>
    </source>
</evidence>
<evidence type="ECO:0000256" key="7">
    <source>
        <dbReference type="SAM" id="MobiDB-lite"/>
    </source>
</evidence>
<dbReference type="SMART" id="SM00304">
    <property type="entry name" value="HAMP"/>
    <property type="match status" value="2"/>
</dbReference>
<evidence type="ECO:0000256" key="2">
    <source>
        <dbReference type="ARBA" id="ARBA00022475"/>
    </source>
</evidence>
<dbReference type="CDD" id="cd11386">
    <property type="entry name" value="MCP_signal"/>
    <property type="match status" value="1"/>
</dbReference>
<comment type="subcellular location">
    <subcellularLocation>
        <location evidence="1">Cell membrane</location>
    </subcellularLocation>
</comment>
<protein>
    <submittedName>
        <fullName evidence="11">Methyl-accepting chemotaxis protein</fullName>
    </submittedName>
</protein>
<evidence type="ECO:0000313" key="12">
    <source>
        <dbReference type="Proteomes" id="UP000198935"/>
    </source>
</evidence>
<keyword evidence="8" id="KW-0812">Transmembrane</keyword>
<keyword evidence="4 6" id="KW-0807">Transducer</keyword>
<evidence type="ECO:0000256" key="1">
    <source>
        <dbReference type="ARBA" id="ARBA00004236"/>
    </source>
</evidence>
<dbReference type="SUPFAM" id="SSF58104">
    <property type="entry name" value="Methyl-accepting chemotaxis protein (MCP) signaling domain"/>
    <property type="match status" value="1"/>
</dbReference>
<dbReference type="CDD" id="cd06225">
    <property type="entry name" value="HAMP"/>
    <property type="match status" value="1"/>
</dbReference>
<dbReference type="Gene3D" id="1.10.287.950">
    <property type="entry name" value="Methyl-accepting chemotaxis protein"/>
    <property type="match status" value="1"/>
</dbReference>
<dbReference type="GO" id="GO:0005886">
    <property type="term" value="C:plasma membrane"/>
    <property type="evidence" value="ECO:0007669"/>
    <property type="project" value="UniProtKB-SubCell"/>
</dbReference>